<evidence type="ECO:0000256" key="2">
    <source>
        <dbReference type="SAM" id="SignalP"/>
    </source>
</evidence>
<keyword evidence="2" id="KW-0732">Signal</keyword>
<feature type="compositionally biased region" description="Low complexity" evidence="1">
    <location>
        <begin position="30"/>
        <end position="49"/>
    </location>
</feature>
<sequence length="119" mass="11205">MKKATLQAAGTAVLGLAAVTAVAGPAAADPLGGVPQVSSLTDSASSLTAPNGSLHEVTSTAQGLINSATPSVRSVQRDGGVPAVGGTLGNLPGGQQIQGGVGHALGALHGLPVQAPSIG</sequence>
<evidence type="ECO:0000313" key="3">
    <source>
        <dbReference type="EMBL" id="RAG87423.1"/>
    </source>
</evidence>
<evidence type="ECO:0008006" key="5">
    <source>
        <dbReference type="Google" id="ProtNLM"/>
    </source>
</evidence>
<feature type="region of interest" description="Disordered" evidence="1">
    <location>
        <begin position="30"/>
        <end position="53"/>
    </location>
</feature>
<dbReference type="AlphaFoldDB" id="A0A2X0IUX3"/>
<dbReference type="EMBL" id="QKYN01000007">
    <property type="protein sequence ID" value="RAG87423.1"/>
    <property type="molecule type" value="Genomic_DNA"/>
</dbReference>
<evidence type="ECO:0000313" key="4">
    <source>
        <dbReference type="Proteomes" id="UP000248889"/>
    </source>
</evidence>
<dbReference type="OrthoDB" id="3854183at2"/>
<reference evidence="3 4" key="1">
    <citation type="submission" date="2018-06" db="EMBL/GenBank/DDBJ databases">
        <title>Streptacidiphilus pinicola sp. nov., isolated from pine grove soil.</title>
        <authorList>
            <person name="Roh S.G."/>
            <person name="Park S."/>
            <person name="Kim M.-K."/>
            <person name="Yun B.-R."/>
            <person name="Park J."/>
            <person name="Kim M.J."/>
            <person name="Kim Y.S."/>
            <person name="Kim S.B."/>
        </authorList>
    </citation>
    <scope>NUCLEOTIDE SEQUENCE [LARGE SCALE GENOMIC DNA]</scope>
    <source>
        <strain evidence="3 4">MMS16-CNU450</strain>
    </source>
</reference>
<organism evidence="3 4">
    <name type="scientific">Streptacidiphilus pinicola</name>
    <dbReference type="NCBI Taxonomy" id="2219663"/>
    <lineage>
        <taxon>Bacteria</taxon>
        <taxon>Bacillati</taxon>
        <taxon>Actinomycetota</taxon>
        <taxon>Actinomycetes</taxon>
        <taxon>Kitasatosporales</taxon>
        <taxon>Streptomycetaceae</taxon>
        <taxon>Streptacidiphilus</taxon>
    </lineage>
</organism>
<evidence type="ECO:0000256" key="1">
    <source>
        <dbReference type="SAM" id="MobiDB-lite"/>
    </source>
</evidence>
<dbReference type="RefSeq" id="WP_111498734.1">
    <property type="nucleotide sequence ID" value="NZ_QKYN01000007.1"/>
</dbReference>
<dbReference type="Proteomes" id="UP000248889">
    <property type="component" value="Unassembled WGS sequence"/>
</dbReference>
<comment type="caution">
    <text evidence="3">The sequence shown here is derived from an EMBL/GenBank/DDBJ whole genome shotgun (WGS) entry which is preliminary data.</text>
</comment>
<keyword evidence="4" id="KW-1185">Reference proteome</keyword>
<protein>
    <recommendedName>
        <fullName evidence="5">ATP-binding protein</fullName>
    </recommendedName>
</protein>
<gene>
    <name evidence="3" type="ORF">DN069_00880</name>
</gene>
<proteinExistence type="predicted"/>
<name>A0A2X0IUX3_9ACTN</name>
<feature type="chain" id="PRO_5039091947" description="ATP-binding protein" evidence="2">
    <location>
        <begin position="24"/>
        <end position="119"/>
    </location>
</feature>
<feature type="signal peptide" evidence="2">
    <location>
        <begin position="1"/>
        <end position="23"/>
    </location>
</feature>
<accession>A0A2X0IUX3</accession>